<dbReference type="EMBL" id="JAHHHN010000010">
    <property type="protein sequence ID" value="MBW4562948.1"/>
    <property type="molecule type" value="Genomic_DNA"/>
</dbReference>
<accession>A0A951Q121</accession>
<dbReference type="PROSITE" id="PS50990">
    <property type="entry name" value="PEPTIDASE_C39"/>
    <property type="match status" value="1"/>
</dbReference>
<evidence type="ECO:0000256" key="9">
    <source>
        <dbReference type="ARBA" id="ARBA00022989"/>
    </source>
</evidence>
<dbReference type="CDD" id="cd02418">
    <property type="entry name" value="Peptidase_C39B"/>
    <property type="match status" value="1"/>
</dbReference>
<dbReference type="SUPFAM" id="SSF52540">
    <property type="entry name" value="P-loop containing nucleoside triphosphate hydrolases"/>
    <property type="match status" value="1"/>
</dbReference>
<organism evidence="15 16">
    <name type="scientific">Mojavia pulchra JT2-VF2</name>
    <dbReference type="NCBI Taxonomy" id="287848"/>
    <lineage>
        <taxon>Bacteria</taxon>
        <taxon>Bacillati</taxon>
        <taxon>Cyanobacteriota</taxon>
        <taxon>Cyanophyceae</taxon>
        <taxon>Nostocales</taxon>
        <taxon>Nostocaceae</taxon>
    </lineage>
</organism>
<dbReference type="SMART" id="SM00382">
    <property type="entry name" value="AAA"/>
    <property type="match status" value="1"/>
</dbReference>
<dbReference type="GO" id="GO:0005886">
    <property type="term" value="C:plasma membrane"/>
    <property type="evidence" value="ECO:0007669"/>
    <property type="project" value="UniProtKB-SubCell"/>
</dbReference>
<evidence type="ECO:0000259" key="14">
    <source>
        <dbReference type="PROSITE" id="PS50990"/>
    </source>
</evidence>
<dbReference type="Gene3D" id="3.90.70.10">
    <property type="entry name" value="Cysteine proteinases"/>
    <property type="match status" value="1"/>
</dbReference>
<keyword evidence="3" id="KW-1003">Cell membrane</keyword>
<dbReference type="GO" id="GO:0006508">
    <property type="term" value="P:proteolysis"/>
    <property type="evidence" value="ECO:0007669"/>
    <property type="project" value="InterPro"/>
</dbReference>
<evidence type="ECO:0000313" key="16">
    <source>
        <dbReference type="Proteomes" id="UP000715781"/>
    </source>
</evidence>
<dbReference type="Proteomes" id="UP000715781">
    <property type="component" value="Unassembled WGS sequence"/>
</dbReference>
<feature type="domain" description="ABC transporter" evidence="12">
    <location>
        <begin position="480"/>
        <end position="714"/>
    </location>
</feature>
<evidence type="ECO:0000313" key="15">
    <source>
        <dbReference type="EMBL" id="MBW4562948.1"/>
    </source>
</evidence>
<dbReference type="InterPro" id="IPR003593">
    <property type="entry name" value="AAA+_ATPase"/>
</dbReference>
<keyword evidence="2" id="KW-0813">Transport</keyword>
<keyword evidence="7" id="KW-0645">Protease</keyword>
<gene>
    <name evidence="15" type="ORF">KME32_17730</name>
</gene>
<sequence>MKYSVVPQHSEEDCGAACLATVAKFYGRTFAISRVREAVGTGQLGTTLLGLRRGAETLGFNARPVKATPLLIERLNEIPLPAIIHWKGYHWVVLHGRKGKKYVIADPAVGVRYLNREALTESWSNGVILLLVPDESRFYEQANDQITGFGRFLRRIWHYRHLVAEVLPLNLVIGLLSLAFPLLIQVLTDDVLVRRDTELLVTVAIAVSVMIVFSSLLRLIQAHLVVHFAQRLELGLALDFGRQILQLPLSYYEAHRSGEIVSRLRDIREINLLISQVVTTLPSELFIAFVSLGLMLVYSWQLTACAIAVSFLMSISTLLFLPTLRQKTRDVLVIDTENQGLLVETFKGALTLKTTNASPQAWEELQSRFGSLANVTFQLLQISIVNGVFSNFVSGLGSLAVLCFGSLLVIRQELSIGQLLAFNGMNRNFTALISTVISFVDEFARAQTAIQRLSDIIDATPEIPNNAPQDWAEIPADADITCKEINFHHTGRVDLLQNFSLTIPGGKVIALIGKSGCGKSTLAKLIAGLYTLQSGNIRFGHYNQSDLSLGCLRQQVVLIPQEPHFWSRSIIENFRFSYPQVTLEQVVNACKIAGADDFISELPDKYQTVLGEFGANLSGGQRQRLAIARAIVTDPPVLILDESTGALDPVTEAEVLDKLLAHRQDKTTIMISHRPRVTQRANWIVLLDKGELKLTGTLEELSQLPGQHLDFLNP</sequence>
<feature type="transmembrane region" description="Helical" evidence="11">
    <location>
        <begin position="300"/>
        <end position="321"/>
    </location>
</feature>
<dbReference type="InterPro" id="IPR003439">
    <property type="entry name" value="ABC_transporter-like_ATP-bd"/>
</dbReference>
<dbReference type="PANTHER" id="PTHR43394">
    <property type="entry name" value="ATP-DEPENDENT PERMEASE MDL1, MITOCHONDRIAL"/>
    <property type="match status" value="1"/>
</dbReference>
<feature type="transmembrane region" description="Helical" evidence="11">
    <location>
        <begin position="162"/>
        <end position="187"/>
    </location>
</feature>
<dbReference type="GO" id="GO:0008234">
    <property type="term" value="F:cysteine-type peptidase activity"/>
    <property type="evidence" value="ECO:0007669"/>
    <property type="project" value="UniProtKB-KW"/>
</dbReference>
<dbReference type="InterPro" id="IPR005074">
    <property type="entry name" value="Peptidase_C39"/>
</dbReference>
<proteinExistence type="predicted"/>
<reference evidence="15" key="2">
    <citation type="journal article" date="2022" name="Microbiol. Resour. Announc.">
        <title>Metagenome Sequencing to Explore Phylogenomics of Terrestrial Cyanobacteria.</title>
        <authorList>
            <person name="Ward R.D."/>
            <person name="Stajich J.E."/>
            <person name="Johansen J.R."/>
            <person name="Huntemann M."/>
            <person name="Clum A."/>
            <person name="Foster B."/>
            <person name="Foster B."/>
            <person name="Roux S."/>
            <person name="Palaniappan K."/>
            <person name="Varghese N."/>
            <person name="Mukherjee S."/>
            <person name="Reddy T.B.K."/>
            <person name="Daum C."/>
            <person name="Copeland A."/>
            <person name="Chen I.A."/>
            <person name="Ivanova N.N."/>
            <person name="Kyrpides N.C."/>
            <person name="Shapiro N."/>
            <person name="Eloe-Fadrosh E.A."/>
            <person name="Pietrasiak N."/>
        </authorList>
    </citation>
    <scope>NUCLEOTIDE SEQUENCE</scope>
    <source>
        <strain evidence="15">JT2-VF2</strain>
    </source>
</reference>
<dbReference type="Gene3D" id="3.40.50.300">
    <property type="entry name" value="P-loop containing nucleotide triphosphate hydrolases"/>
    <property type="match status" value="1"/>
</dbReference>
<dbReference type="Pfam" id="PF03412">
    <property type="entry name" value="Peptidase_C39"/>
    <property type="match status" value="1"/>
</dbReference>
<comment type="subcellular location">
    <subcellularLocation>
        <location evidence="1">Cell membrane</location>
        <topology evidence="1">Multi-pass membrane protein</topology>
    </subcellularLocation>
</comment>
<keyword evidence="6" id="KW-0378">Hydrolase</keyword>
<dbReference type="InterPro" id="IPR027417">
    <property type="entry name" value="P-loop_NTPase"/>
</dbReference>
<keyword evidence="10 11" id="KW-0472">Membrane</keyword>
<reference evidence="15" key="1">
    <citation type="submission" date="2021-05" db="EMBL/GenBank/DDBJ databases">
        <authorList>
            <person name="Pietrasiak N."/>
            <person name="Ward R."/>
            <person name="Stajich J.E."/>
            <person name="Kurbessoian T."/>
        </authorList>
    </citation>
    <scope>NUCLEOTIDE SEQUENCE</scope>
    <source>
        <strain evidence="15">JT2-VF2</strain>
    </source>
</reference>
<dbReference type="PROSITE" id="PS00211">
    <property type="entry name" value="ABC_TRANSPORTER_1"/>
    <property type="match status" value="1"/>
</dbReference>
<dbReference type="PROSITE" id="PS50929">
    <property type="entry name" value="ABC_TM1F"/>
    <property type="match status" value="1"/>
</dbReference>
<feature type="transmembrane region" description="Helical" evidence="11">
    <location>
        <begin position="199"/>
        <end position="220"/>
    </location>
</feature>
<dbReference type="InterPro" id="IPR036640">
    <property type="entry name" value="ABC1_TM_sf"/>
</dbReference>
<dbReference type="GO" id="GO:0005524">
    <property type="term" value="F:ATP binding"/>
    <property type="evidence" value="ECO:0007669"/>
    <property type="project" value="UniProtKB-KW"/>
</dbReference>
<evidence type="ECO:0000259" key="13">
    <source>
        <dbReference type="PROSITE" id="PS50929"/>
    </source>
</evidence>
<dbReference type="PROSITE" id="PS50893">
    <property type="entry name" value="ABC_TRANSPORTER_2"/>
    <property type="match status" value="1"/>
</dbReference>
<dbReference type="Pfam" id="PF00005">
    <property type="entry name" value="ABC_tran"/>
    <property type="match status" value="1"/>
</dbReference>
<keyword evidence="7" id="KW-0788">Thiol protease</keyword>
<keyword evidence="5" id="KW-0547">Nucleotide-binding</keyword>
<dbReference type="CDD" id="cd18570">
    <property type="entry name" value="ABC_6TM_PCAT1_LagD_like"/>
    <property type="match status" value="1"/>
</dbReference>
<dbReference type="SUPFAM" id="SSF90123">
    <property type="entry name" value="ABC transporter transmembrane region"/>
    <property type="match status" value="1"/>
</dbReference>
<evidence type="ECO:0000256" key="4">
    <source>
        <dbReference type="ARBA" id="ARBA00022692"/>
    </source>
</evidence>
<keyword evidence="4 11" id="KW-0812">Transmembrane</keyword>
<dbReference type="Gene3D" id="1.20.1560.10">
    <property type="entry name" value="ABC transporter type 1, transmembrane domain"/>
    <property type="match status" value="1"/>
</dbReference>
<keyword evidence="8" id="KW-0067">ATP-binding</keyword>
<dbReference type="InterPro" id="IPR039421">
    <property type="entry name" value="Type_1_exporter"/>
</dbReference>
<dbReference type="AlphaFoldDB" id="A0A951Q121"/>
<feature type="domain" description="ABC transmembrane type-1" evidence="13">
    <location>
        <begin position="166"/>
        <end position="445"/>
    </location>
</feature>
<feature type="transmembrane region" description="Helical" evidence="11">
    <location>
        <begin position="272"/>
        <end position="294"/>
    </location>
</feature>
<feature type="domain" description="Peptidase C39" evidence="14">
    <location>
        <begin position="8"/>
        <end position="130"/>
    </location>
</feature>
<comment type="caution">
    <text evidence="15">The sequence shown here is derived from an EMBL/GenBank/DDBJ whole genome shotgun (WGS) entry which is preliminary data.</text>
</comment>
<evidence type="ECO:0000259" key="12">
    <source>
        <dbReference type="PROSITE" id="PS50893"/>
    </source>
</evidence>
<dbReference type="GO" id="GO:0015421">
    <property type="term" value="F:ABC-type oligopeptide transporter activity"/>
    <property type="evidence" value="ECO:0007669"/>
    <property type="project" value="TreeGrafter"/>
</dbReference>
<evidence type="ECO:0000256" key="5">
    <source>
        <dbReference type="ARBA" id="ARBA00022741"/>
    </source>
</evidence>
<evidence type="ECO:0000256" key="10">
    <source>
        <dbReference type="ARBA" id="ARBA00023136"/>
    </source>
</evidence>
<dbReference type="Pfam" id="PF00664">
    <property type="entry name" value="ABC_membrane"/>
    <property type="match status" value="1"/>
</dbReference>
<dbReference type="FunFam" id="3.40.50.300:FF:000299">
    <property type="entry name" value="ABC transporter ATP-binding protein/permease"/>
    <property type="match status" value="1"/>
</dbReference>
<evidence type="ECO:0000256" key="2">
    <source>
        <dbReference type="ARBA" id="ARBA00022448"/>
    </source>
</evidence>
<dbReference type="InterPro" id="IPR017871">
    <property type="entry name" value="ABC_transporter-like_CS"/>
</dbReference>
<keyword evidence="9 11" id="KW-1133">Transmembrane helix</keyword>
<name>A0A951Q121_9NOST</name>
<feature type="transmembrane region" description="Helical" evidence="11">
    <location>
        <begin position="388"/>
        <end position="410"/>
    </location>
</feature>
<protein>
    <submittedName>
        <fullName evidence="15">Peptidase domain-containing ABC transporter</fullName>
    </submittedName>
</protein>
<evidence type="ECO:0000256" key="3">
    <source>
        <dbReference type="ARBA" id="ARBA00022475"/>
    </source>
</evidence>
<evidence type="ECO:0000256" key="6">
    <source>
        <dbReference type="ARBA" id="ARBA00022801"/>
    </source>
</evidence>
<evidence type="ECO:0000256" key="1">
    <source>
        <dbReference type="ARBA" id="ARBA00004651"/>
    </source>
</evidence>
<dbReference type="InterPro" id="IPR011527">
    <property type="entry name" value="ABC1_TM_dom"/>
</dbReference>
<dbReference type="PANTHER" id="PTHR43394:SF1">
    <property type="entry name" value="ATP-BINDING CASSETTE SUB-FAMILY B MEMBER 10, MITOCHONDRIAL"/>
    <property type="match status" value="1"/>
</dbReference>
<evidence type="ECO:0000256" key="11">
    <source>
        <dbReference type="SAM" id="Phobius"/>
    </source>
</evidence>
<dbReference type="GO" id="GO:0016887">
    <property type="term" value="F:ATP hydrolysis activity"/>
    <property type="evidence" value="ECO:0007669"/>
    <property type="project" value="InterPro"/>
</dbReference>
<evidence type="ECO:0000256" key="8">
    <source>
        <dbReference type="ARBA" id="ARBA00022840"/>
    </source>
</evidence>
<evidence type="ECO:0000256" key="7">
    <source>
        <dbReference type="ARBA" id="ARBA00022807"/>
    </source>
</evidence>